<dbReference type="InterPro" id="IPR012877">
    <property type="entry name" value="Dhs-27"/>
</dbReference>
<dbReference type="InterPro" id="IPR052961">
    <property type="entry name" value="Oxido-Kinase-like_Enzymes"/>
</dbReference>
<sequence length="121" mass="13918">MIHGGCAAEDLARLFSTSLAADDRRKHLDQLLQHYHTKLEDALGRAPPFSLDQVKESMFQLYPFLMTVALVTVGPMVTVKYKDLPRQEIEAIERSLVDRAFALLEDIMYYHEKYGFSNKQI</sequence>
<dbReference type="PANTHER" id="PTHR23020">
    <property type="entry name" value="UNCHARACTERIZED NUCLEAR HORMONE RECEPTOR-RELATED"/>
    <property type="match status" value="1"/>
</dbReference>
<dbReference type="PANTHER" id="PTHR23020:SF12">
    <property type="entry name" value="CHK KINASE-LIKE DOMAIN-CONTAINING PROTEIN"/>
    <property type="match status" value="1"/>
</dbReference>
<evidence type="ECO:0000313" key="2">
    <source>
        <dbReference type="EMBL" id="MFH4980398.1"/>
    </source>
</evidence>
<dbReference type="Pfam" id="PF07914">
    <property type="entry name" value="DUF1679"/>
    <property type="match status" value="1"/>
</dbReference>
<gene>
    <name evidence="2" type="ORF">AB6A40_007107</name>
</gene>
<dbReference type="Proteomes" id="UP001608902">
    <property type="component" value="Unassembled WGS sequence"/>
</dbReference>
<keyword evidence="1" id="KW-0472">Membrane</keyword>
<reference evidence="2 3" key="1">
    <citation type="submission" date="2024-08" db="EMBL/GenBank/DDBJ databases">
        <title>Gnathostoma spinigerum genome.</title>
        <authorList>
            <person name="Gonzalez-Bertolin B."/>
            <person name="Monzon S."/>
            <person name="Zaballos A."/>
            <person name="Jimenez P."/>
            <person name="Dekumyoy P."/>
            <person name="Varona S."/>
            <person name="Cuesta I."/>
            <person name="Sumanam S."/>
            <person name="Adisakwattana P."/>
            <person name="Gasser R.B."/>
            <person name="Hernandez-Gonzalez A."/>
            <person name="Young N.D."/>
            <person name="Perteguer M.J."/>
        </authorList>
    </citation>
    <scope>NUCLEOTIDE SEQUENCE [LARGE SCALE GENOMIC DNA]</scope>
    <source>
        <strain evidence="2">AL3</strain>
        <tissue evidence="2">Liver</tissue>
    </source>
</reference>
<feature type="transmembrane region" description="Helical" evidence="1">
    <location>
        <begin position="59"/>
        <end position="79"/>
    </location>
</feature>
<evidence type="ECO:0000313" key="3">
    <source>
        <dbReference type="Proteomes" id="UP001608902"/>
    </source>
</evidence>
<keyword evidence="3" id="KW-1185">Reference proteome</keyword>
<organism evidence="2 3">
    <name type="scientific">Gnathostoma spinigerum</name>
    <dbReference type="NCBI Taxonomy" id="75299"/>
    <lineage>
        <taxon>Eukaryota</taxon>
        <taxon>Metazoa</taxon>
        <taxon>Ecdysozoa</taxon>
        <taxon>Nematoda</taxon>
        <taxon>Chromadorea</taxon>
        <taxon>Rhabditida</taxon>
        <taxon>Spirurina</taxon>
        <taxon>Gnathostomatomorpha</taxon>
        <taxon>Gnathostomatoidea</taxon>
        <taxon>Gnathostomatidae</taxon>
        <taxon>Gnathostoma</taxon>
    </lineage>
</organism>
<name>A0ABD6ETN0_9BILA</name>
<evidence type="ECO:0000256" key="1">
    <source>
        <dbReference type="SAM" id="Phobius"/>
    </source>
</evidence>
<comment type="caution">
    <text evidence="2">The sequence shown here is derived from an EMBL/GenBank/DDBJ whole genome shotgun (WGS) entry which is preliminary data.</text>
</comment>
<dbReference type="AlphaFoldDB" id="A0ABD6ETN0"/>
<dbReference type="EMBL" id="JBGFUD010005498">
    <property type="protein sequence ID" value="MFH4980398.1"/>
    <property type="molecule type" value="Genomic_DNA"/>
</dbReference>
<keyword evidence="1" id="KW-1133">Transmembrane helix</keyword>
<accession>A0ABD6ETN0</accession>
<keyword evidence="1" id="KW-0812">Transmembrane</keyword>
<protein>
    <submittedName>
        <fullName evidence="2">Uncharacterized protein</fullName>
    </submittedName>
</protein>
<proteinExistence type="predicted"/>